<feature type="non-terminal residue" evidence="2">
    <location>
        <position position="1"/>
    </location>
</feature>
<accession>A0ABN9S0R5</accession>
<reference evidence="2" key="1">
    <citation type="submission" date="2023-10" db="EMBL/GenBank/DDBJ databases">
        <authorList>
            <person name="Chen Y."/>
            <person name="Shah S."/>
            <person name="Dougan E. K."/>
            <person name="Thang M."/>
            <person name="Chan C."/>
        </authorList>
    </citation>
    <scope>NUCLEOTIDE SEQUENCE [LARGE SCALE GENOMIC DNA]</scope>
</reference>
<evidence type="ECO:0000313" key="3">
    <source>
        <dbReference type="Proteomes" id="UP001189429"/>
    </source>
</evidence>
<evidence type="ECO:0000256" key="1">
    <source>
        <dbReference type="SAM" id="MobiDB-lite"/>
    </source>
</evidence>
<feature type="compositionally biased region" description="Basic and acidic residues" evidence="1">
    <location>
        <begin position="13"/>
        <end position="22"/>
    </location>
</feature>
<name>A0ABN9S0R5_9DINO</name>
<gene>
    <name evidence="2" type="ORF">PCOR1329_LOCUS25398</name>
</gene>
<feature type="region of interest" description="Disordered" evidence="1">
    <location>
        <begin position="1"/>
        <end position="52"/>
    </location>
</feature>
<protein>
    <submittedName>
        <fullName evidence="2">Uncharacterized protein</fullName>
    </submittedName>
</protein>
<sequence>AGEFVCPRAPSVRAERENDRVSAQRGSANVGGAHLSRSSWLPGSSPNGPGEGPCGLTDAELLAWFDGHACSLVRCEVLPPGPSAEGGAAGDGRLLELSLENEAPAAEAAFARGFPGASVRRATRDDRPVAEARAVEVVLAHTFARGSGSDLEVPVTYCGTRGGGTGARVWPGGVLLAEWLAAGGLELRGRSVLDTPRG</sequence>
<organism evidence="2 3">
    <name type="scientific">Prorocentrum cordatum</name>
    <dbReference type="NCBI Taxonomy" id="2364126"/>
    <lineage>
        <taxon>Eukaryota</taxon>
        <taxon>Sar</taxon>
        <taxon>Alveolata</taxon>
        <taxon>Dinophyceae</taxon>
        <taxon>Prorocentrales</taxon>
        <taxon>Prorocentraceae</taxon>
        <taxon>Prorocentrum</taxon>
    </lineage>
</organism>
<dbReference type="EMBL" id="CAUYUJ010008885">
    <property type="protein sequence ID" value="CAK0825231.1"/>
    <property type="molecule type" value="Genomic_DNA"/>
</dbReference>
<evidence type="ECO:0000313" key="2">
    <source>
        <dbReference type="EMBL" id="CAK0825231.1"/>
    </source>
</evidence>
<keyword evidence="3" id="KW-1185">Reference proteome</keyword>
<dbReference type="Proteomes" id="UP001189429">
    <property type="component" value="Unassembled WGS sequence"/>
</dbReference>
<proteinExistence type="predicted"/>
<comment type="caution">
    <text evidence="2">The sequence shown here is derived from an EMBL/GenBank/DDBJ whole genome shotgun (WGS) entry which is preliminary data.</text>
</comment>
<feature type="non-terminal residue" evidence="2">
    <location>
        <position position="198"/>
    </location>
</feature>